<proteinExistence type="predicted"/>
<gene>
    <name evidence="1" type="ORF">HUE87_08250</name>
</gene>
<dbReference type="RefSeq" id="WP_194365721.1">
    <property type="nucleotide sequence ID" value="NZ_CP054493.1"/>
</dbReference>
<dbReference type="KEGG" id="smas:HUE87_08250"/>
<reference evidence="1 2" key="1">
    <citation type="submission" date="2020-05" db="EMBL/GenBank/DDBJ databases">
        <title>Sulfurimonas marisnigri, sp. nov., and Sulfurimonas baltica, sp. nov., manganese oxide reducing chemolithoautotrophs of the class Epsilonproteobacteria isolated from the pelagic redoxclines of the Black and Baltic Seas and emended description of the genus Sulfurimonas.</title>
        <authorList>
            <person name="Henkel J.V."/>
            <person name="Laudan C."/>
            <person name="Werner J."/>
            <person name="Neu T."/>
            <person name="Plewe S."/>
            <person name="Sproer C."/>
            <person name="Bunk B."/>
            <person name="Schulz-Vogt H.N."/>
        </authorList>
    </citation>
    <scope>NUCLEOTIDE SEQUENCE [LARGE SCALE GENOMIC DNA]</scope>
    <source>
        <strain evidence="1 2">SoZ1</strain>
    </source>
</reference>
<dbReference type="EMBL" id="CP054493">
    <property type="protein sequence ID" value="QOY53886.1"/>
    <property type="molecule type" value="Genomic_DNA"/>
</dbReference>
<dbReference type="AlphaFoldDB" id="A0A7S7LYR5"/>
<evidence type="ECO:0000313" key="1">
    <source>
        <dbReference type="EMBL" id="QOY53886.1"/>
    </source>
</evidence>
<evidence type="ECO:0000313" key="2">
    <source>
        <dbReference type="Proteomes" id="UP000593836"/>
    </source>
</evidence>
<sequence length="102" mass="11582">MINKKSRVLFYTFLLLVGAVIAEITYLGSKSGSERINSKVAFVKMVGLPDLAISTEASYVRHRSMSDMFSIFKDDGSLREYFVSTFTYSHSRIINKKSLNEK</sequence>
<name>A0A7S7LYR5_9BACT</name>
<accession>A0A7S7LYR5</accession>
<keyword evidence="2" id="KW-1185">Reference proteome</keyword>
<dbReference type="Proteomes" id="UP000593836">
    <property type="component" value="Chromosome"/>
</dbReference>
<protein>
    <submittedName>
        <fullName evidence="1">Uncharacterized protein</fullName>
    </submittedName>
</protein>
<organism evidence="1 2">
    <name type="scientific">Candidatus Sulfurimonas marisnigri</name>
    <dbReference type="NCBI Taxonomy" id="2740405"/>
    <lineage>
        <taxon>Bacteria</taxon>
        <taxon>Pseudomonadati</taxon>
        <taxon>Campylobacterota</taxon>
        <taxon>Epsilonproteobacteria</taxon>
        <taxon>Campylobacterales</taxon>
        <taxon>Sulfurimonadaceae</taxon>
        <taxon>Sulfurimonas</taxon>
    </lineage>
</organism>